<accession>A0A7W6GIL6</accession>
<evidence type="ECO:0000313" key="3">
    <source>
        <dbReference type="Proteomes" id="UP000574761"/>
    </source>
</evidence>
<dbReference type="Gene3D" id="3.30.559.10">
    <property type="entry name" value="Chloramphenicol acetyltransferase-like domain"/>
    <property type="match status" value="1"/>
</dbReference>
<dbReference type="Proteomes" id="UP000574761">
    <property type="component" value="Unassembled WGS sequence"/>
</dbReference>
<evidence type="ECO:0008006" key="4">
    <source>
        <dbReference type="Google" id="ProtNLM"/>
    </source>
</evidence>
<organism evidence="2 3">
    <name type="scientific">Mycoplana azooxidifex</name>
    <dbReference type="NCBI Taxonomy" id="1636188"/>
    <lineage>
        <taxon>Bacteria</taxon>
        <taxon>Pseudomonadati</taxon>
        <taxon>Pseudomonadota</taxon>
        <taxon>Alphaproteobacteria</taxon>
        <taxon>Hyphomicrobiales</taxon>
        <taxon>Rhizobiaceae</taxon>
        <taxon>Mycoplana</taxon>
    </lineage>
</organism>
<dbReference type="AlphaFoldDB" id="A0A7W6GIL6"/>
<sequence>MRGRALKISAPRRLVCDLMRFSIGIPRVTVQRQMNLAPLLSARAARPERPSWSVLFVKGYGLLSQEVPELRRAYVKLPWPHFYEFGLSVASVAHEREFEGERIVLLGSIKGPERRSIAELQAMMETARTRPVLENKEFRRALKIARLPGPLRWLLMWLGLNIARRRGRHFGTFQFSVYSGLGAESLNPLTPLTTLLNYGPIREDGTVTVRILYDHRVMDGANVARALERFEAILNGEVAAEVNGMPGSGASSEGPGQHPVARTTG</sequence>
<evidence type="ECO:0000256" key="1">
    <source>
        <dbReference type="SAM" id="MobiDB-lite"/>
    </source>
</evidence>
<proteinExistence type="predicted"/>
<dbReference type="EMBL" id="JACIEE010000001">
    <property type="protein sequence ID" value="MBB3974974.1"/>
    <property type="molecule type" value="Genomic_DNA"/>
</dbReference>
<dbReference type="SUPFAM" id="SSF52777">
    <property type="entry name" value="CoA-dependent acyltransferases"/>
    <property type="match status" value="1"/>
</dbReference>
<feature type="region of interest" description="Disordered" evidence="1">
    <location>
        <begin position="244"/>
        <end position="265"/>
    </location>
</feature>
<name>A0A7W6GIL6_9HYPH</name>
<protein>
    <recommendedName>
        <fullName evidence="4">2-oxo acid dehydrogenase subunit E2</fullName>
    </recommendedName>
</protein>
<reference evidence="2 3" key="1">
    <citation type="submission" date="2020-08" db="EMBL/GenBank/DDBJ databases">
        <title>Genomic Encyclopedia of Type Strains, Phase IV (KMG-IV): sequencing the most valuable type-strain genomes for metagenomic binning, comparative biology and taxonomic classification.</title>
        <authorList>
            <person name="Goeker M."/>
        </authorList>
    </citation>
    <scope>NUCLEOTIDE SEQUENCE [LARGE SCALE GENOMIC DNA]</scope>
    <source>
        <strain evidence="2 3">DSM 100211</strain>
    </source>
</reference>
<dbReference type="InterPro" id="IPR023213">
    <property type="entry name" value="CAT-like_dom_sf"/>
</dbReference>
<dbReference type="RefSeq" id="WP_183797871.1">
    <property type="nucleotide sequence ID" value="NZ_JACIEE010000001.1"/>
</dbReference>
<evidence type="ECO:0000313" key="2">
    <source>
        <dbReference type="EMBL" id="MBB3974974.1"/>
    </source>
</evidence>
<gene>
    <name evidence="2" type="ORF">GGQ64_000150</name>
</gene>
<keyword evidence="3" id="KW-1185">Reference proteome</keyword>
<comment type="caution">
    <text evidence="2">The sequence shown here is derived from an EMBL/GenBank/DDBJ whole genome shotgun (WGS) entry which is preliminary data.</text>
</comment>